<dbReference type="SMART" id="SM00369">
    <property type="entry name" value="LRR_TYP"/>
    <property type="match status" value="16"/>
</dbReference>
<evidence type="ECO:0000313" key="17">
    <source>
        <dbReference type="Proteomes" id="UP000199559"/>
    </source>
</evidence>
<keyword evidence="11" id="KW-1015">Disulfide bond</keyword>
<evidence type="ECO:0000259" key="15">
    <source>
        <dbReference type="PROSITE" id="PS50835"/>
    </source>
</evidence>
<sequence length="2260" mass="247299">MYSTKKIKLYLTIGTLFISTVLFAQVTPAEKTALQAVYNALDGPNWNSQNDANTSDDWDFTQPVTSAWYGISVIGTNITELQLSHFNDQNNLSGVIPPEIGDFPALTNLEIEYADLTGTTIPLEIGNLTALEVLELGYNSLDGPLPSTLGNLTSLKQLIIDHNSALTGAIPIEIGNLLDLERLSFSDNNLSGDIPSEITQLTKLISLGLDRNQFTGAIPVDIGNLAELEYLTLWDNPTLSGSLPTSIGNLVSLISLDISDTAVNGSIPNTVSGMIKLQRFQMSNCQLSGNIPGEFGDLPFLSWLRLYNNQLSGNIPIGLGNSNSINRINLLQNQLSGNIPAELGNIQSLEVLNLSANQLTGNIPAEIGNISSLVSLNLYDNQLTDLPWQLSNLNNLRFANLGNNQINGSIPIEFGNFTSLQKLEINNNLLTGNIPSELGNITTLRELRLENNQLNGVIPASLASLTNLERLRINNNQLSGSIPDFTTLNLSSLYINNNLFQFADFENEFNSYDTNITFFDDNPQAKVDNIETRNLSTGDNTTITSTCSGTQNNYIWFKNGTTEIVGETNATLILNNLQPIDAGIYHCEITSDIVTDLTILRNEVTISVANPPCTLPQSEIDALQAIYTSLGGANWTSETDGIDPNDNWDFTQCPTNDWYGVTISNISGQEHVTELNLSNFNSPGQNNLSGTIPNEIGDFPFLTFLEIEYADLSGTSIPNGIGNLTNLLELHIGNNGLVGSLPTTVSGLTSLIDFYLDNNDITGIPIEIGQMTALKKIDLRRNEIVIIPTEIGNLANLTNLNVSFNLLTTVPTTINNLSTLTYLNLSENDNLTTVPAIPSLTSLEYLFLNDCAITGDLPLINAPNAIRIIDFSDNDYTGEIPIEYGYYSTLEELLGYNNPQIGGVLPTTFSGLSSIEQIRLQNTGLNGTLIDELSGLITLTQLDFRDNNLTGQVPSAYGNLINLDRFYISDNNLDGVIPAAIGDIDALQFVYFFNNNFSGVLPNTFDNHPNLNRFLVGNNDFEGDFPDFSGSTSLTWLSFNSCNYQFGDFENEFNFYDTSISIFDDNPQAKVDNIETRNLNTADNTTITTNCSGTQNNYKWFKNGTTEIVGETNATLILNNLQPIDAGIYHCEVTSNIVTDLTILRNEVTISVANPPCTIPQSEIDALLALYSSTNGANWTSETDGDTTNDWNIANPIEDWFGLTIDCANNTVTEINLTQSITNGNNLTGVIPPEIQDFINLTLLNLGNNNISGTIIPEIYSLTNLVTLDLEENLLSGTISPLIANLIFLTYLDLEDNAITGTLIPEIYTLNSLSVLNLRENQLSGTISPQIQNLTNLTNLNLFSNQLSGTIIPEIGNLTNLVRLYLGSNQLTGTIPQELGNLTNLNLLWLNSNQLTGSVPNSFQNLTSLAHFYLFNNNLSGAIPDLTASPLNWVAIQGNAFQFGDFENEFAVYDAISVGFYDSPQAKVDTIETLNLNPGNNTTMVTNCSGSQNNYQWYKNNTPLNDTGTFSGTQTATLTLTNVQFTDAGTYHCVVTSDIVTDLTIERNDITLNVTTASYSINYMSTVNGAIVGDGTDNTNYFGPNDYGDYGNCASGNWRWIHALCSDCLINNKDVSVKQNNANGSSWFAGGGASRYMVIDLSMPRTFNELRVFQMFSDGKVTSLRMYSHLDTATVPFYSDAGWTPIFTETSIGAGVITGDTVSMPTIINFPNTTSRFLLIEAKNDGSLGNAPFTEIRELKLFDTNSVTPAPIDAIETPAFTQVDAICEGEALSALPTTSNNGITGTWSPTLNTTATTEYTFTPDLGQCADTAVMTITVNPAPSEPTGLACWESNTWDATSCTWITSGSQPTEPTGLECWETNTWDATSCAWITSGTQPTEPTGLACWETNTWDATSCAWTTSGTQPTEPTGLTCWETNTWDATSCTWITSGTQPTEPTGLACWETNTWDATSCAWVTSGTQPTEPTGLECWETNTWDATSCAWITSGTQPTESTGLACWETNTWDATSCAWTTSGTQPTEPTGLECWETNTWDATSCAWTTSGTQPTEPTGLACWETNTWDTTSCVWITSGTQPTEPTGLACWEITTFNYSTCDWEITGTQPDFNLTESNLEIDIQNLTIEMDDTTIEYNYSIDGINYQTDNTYSNLAAGNYTLYVSDENNCVEKMIAFEIIITRFKAPKYFTPNNDGYNDYWQVLDVDNTIKQIQIFDRYGKLIKQIDPNSVGWDGTFNDKPLPTNDYWYLIDLHTGNTIRGHFTLKRG</sequence>
<dbReference type="GO" id="GO:0005886">
    <property type="term" value="C:plasma membrane"/>
    <property type="evidence" value="ECO:0007669"/>
    <property type="project" value="UniProtKB-SubCell"/>
</dbReference>
<dbReference type="EMBL" id="FORM01000003">
    <property type="protein sequence ID" value="SFI99520.1"/>
    <property type="molecule type" value="Genomic_DNA"/>
</dbReference>
<dbReference type="Pfam" id="PF00560">
    <property type="entry name" value="LRR_1"/>
    <property type="match status" value="5"/>
</dbReference>
<feature type="domain" description="Ig-like" evidence="15">
    <location>
        <begin position="523"/>
        <end position="607"/>
    </location>
</feature>
<dbReference type="PROSITE" id="PS50835">
    <property type="entry name" value="IG_LIKE"/>
    <property type="match status" value="3"/>
</dbReference>
<evidence type="ECO:0000256" key="13">
    <source>
        <dbReference type="ARBA" id="ARBA00023180"/>
    </source>
</evidence>
<dbReference type="Pfam" id="PF13855">
    <property type="entry name" value="LRR_8"/>
    <property type="match status" value="2"/>
</dbReference>
<evidence type="ECO:0000256" key="14">
    <source>
        <dbReference type="SAM" id="SignalP"/>
    </source>
</evidence>
<dbReference type="InterPro" id="IPR036179">
    <property type="entry name" value="Ig-like_dom_sf"/>
</dbReference>
<evidence type="ECO:0000256" key="12">
    <source>
        <dbReference type="ARBA" id="ARBA00023170"/>
    </source>
</evidence>
<name>A0A1I3MRT5_9FLAO</name>
<dbReference type="SMART" id="SM00364">
    <property type="entry name" value="LRR_BAC"/>
    <property type="match status" value="5"/>
</dbReference>
<feature type="signal peptide" evidence="14">
    <location>
        <begin position="1"/>
        <end position="24"/>
    </location>
</feature>
<keyword evidence="3" id="KW-1003">Cell membrane</keyword>
<keyword evidence="5" id="KW-0433">Leucine-rich repeat</keyword>
<feature type="domain" description="Ig-like" evidence="15">
    <location>
        <begin position="1067"/>
        <end position="1151"/>
    </location>
</feature>
<dbReference type="InterPro" id="IPR007110">
    <property type="entry name" value="Ig-like_dom"/>
</dbReference>
<dbReference type="FunFam" id="3.80.10.10:FF:000095">
    <property type="entry name" value="LRR receptor-like serine/threonine-protein kinase GSO1"/>
    <property type="match status" value="2"/>
</dbReference>
<dbReference type="Gene3D" id="2.60.40.10">
    <property type="entry name" value="Immunoglobulins"/>
    <property type="match status" value="3"/>
</dbReference>
<keyword evidence="7 14" id="KW-0732">Signal</keyword>
<dbReference type="FunFam" id="3.80.10.10:FF:000383">
    <property type="entry name" value="Leucine-rich repeat receptor protein kinase EMS1"/>
    <property type="match status" value="1"/>
</dbReference>
<dbReference type="SUPFAM" id="SSF48726">
    <property type="entry name" value="Immunoglobulin"/>
    <property type="match status" value="3"/>
</dbReference>
<dbReference type="InterPro" id="IPR013783">
    <property type="entry name" value="Ig-like_fold"/>
</dbReference>
<reference evidence="17" key="1">
    <citation type="submission" date="2016-10" db="EMBL/GenBank/DDBJ databases">
        <authorList>
            <person name="Varghese N."/>
            <person name="Submissions S."/>
        </authorList>
    </citation>
    <scope>NUCLEOTIDE SEQUENCE [LARGE SCALE GENOMIC DNA]</scope>
    <source>
        <strain evidence="17">DSM 28881</strain>
    </source>
</reference>
<feature type="domain" description="Ig-like" evidence="15">
    <location>
        <begin position="1464"/>
        <end position="1551"/>
    </location>
</feature>
<dbReference type="SMART" id="SM00408">
    <property type="entry name" value="IGc2"/>
    <property type="match status" value="3"/>
</dbReference>
<keyword evidence="9" id="KW-1133">Transmembrane helix</keyword>
<evidence type="ECO:0000256" key="8">
    <source>
        <dbReference type="ARBA" id="ARBA00022737"/>
    </source>
</evidence>
<dbReference type="SMART" id="SM00409">
    <property type="entry name" value="IG"/>
    <property type="match status" value="3"/>
</dbReference>
<keyword evidence="6" id="KW-0812">Transmembrane</keyword>
<evidence type="ECO:0000256" key="6">
    <source>
        <dbReference type="ARBA" id="ARBA00022692"/>
    </source>
</evidence>
<dbReference type="CDD" id="cd00096">
    <property type="entry name" value="Ig"/>
    <property type="match status" value="3"/>
</dbReference>
<keyword evidence="10" id="KW-0472">Membrane</keyword>
<gene>
    <name evidence="16" type="ORF">SAMN05443431_103270</name>
</gene>
<dbReference type="InterPro" id="IPR055414">
    <property type="entry name" value="LRR_R13L4/SHOC2-like"/>
</dbReference>
<dbReference type="FunFam" id="3.80.10.10:FF:000041">
    <property type="entry name" value="LRR receptor-like serine/threonine-protein kinase ERECTA"/>
    <property type="match status" value="2"/>
</dbReference>
<evidence type="ECO:0000256" key="2">
    <source>
        <dbReference type="ARBA" id="ARBA00004236"/>
    </source>
</evidence>
<dbReference type="PROSITE" id="PS51450">
    <property type="entry name" value="LRR"/>
    <property type="match status" value="3"/>
</dbReference>
<dbReference type="InterPro" id="IPR003591">
    <property type="entry name" value="Leu-rich_rpt_typical-subtyp"/>
</dbReference>
<dbReference type="Gene3D" id="3.80.10.10">
    <property type="entry name" value="Ribonuclease Inhibitor"/>
    <property type="match status" value="6"/>
</dbReference>
<dbReference type="InterPro" id="IPR001611">
    <property type="entry name" value="Leu-rich_rpt"/>
</dbReference>
<accession>A0A1I3MRT5</accession>
<keyword evidence="12" id="KW-0675">Receptor</keyword>
<evidence type="ECO:0000256" key="7">
    <source>
        <dbReference type="ARBA" id="ARBA00022729"/>
    </source>
</evidence>
<dbReference type="Proteomes" id="UP000199559">
    <property type="component" value="Unassembled WGS sequence"/>
</dbReference>
<dbReference type="PANTHER" id="PTHR27000">
    <property type="entry name" value="LEUCINE-RICH REPEAT RECEPTOR-LIKE PROTEIN KINASE FAMILY PROTEIN-RELATED"/>
    <property type="match status" value="1"/>
</dbReference>
<organism evidence="16 17">
    <name type="scientific">Olleya namhaensis</name>
    <dbReference type="NCBI Taxonomy" id="1144750"/>
    <lineage>
        <taxon>Bacteria</taxon>
        <taxon>Pseudomonadati</taxon>
        <taxon>Bacteroidota</taxon>
        <taxon>Flavobacteriia</taxon>
        <taxon>Flavobacteriales</taxon>
        <taxon>Flavobacteriaceae</taxon>
    </lineage>
</organism>
<keyword evidence="4" id="KW-0597">Phosphoprotein</keyword>
<feature type="chain" id="PRO_5011670336" evidence="14">
    <location>
        <begin position="25"/>
        <end position="2260"/>
    </location>
</feature>
<comment type="subcellular location">
    <subcellularLocation>
        <location evidence="2">Cell membrane</location>
    </subcellularLocation>
    <subcellularLocation>
        <location evidence="1">Membrane</location>
        <topology evidence="1">Single-pass membrane protein</topology>
    </subcellularLocation>
</comment>
<evidence type="ECO:0000256" key="3">
    <source>
        <dbReference type="ARBA" id="ARBA00022475"/>
    </source>
</evidence>
<keyword evidence="17" id="KW-1185">Reference proteome</keyword>
<keyword evidence="8" id="KW-0677">Repeat</keyword>
<dbReference type="InterPro" id="IPR003598">
    <property type="entry name" value="Ig_sub2"/>
</dbReference>
<evidence type="ECO:0000256" key="11">
    <source>
        <dbReference type="ARBA" id="ARBA00023157"/>
    </source>
</evidence>
<evidence type="ECO:0000313" key="16">
    <source>
        <dbReference type="EMBL" id="SFI99520.1"/>
    </source>
</evidence>
<dbReference type="PANTHER" id="PTHR27000:SF679">
    <property type="entry name" value="OS01G0170300 PROTEIN"/>
    <property type="match status" value="1"/>
</dbReference>
<dbReference type="NCBIfam" id="TIGR04131">
    <property type="entry name" value="Bac_Flav_CTERM"/>
    <property type="match status" value="1"/>
</dbReference>
<proteinExistence type="predicted"/>
<dbReference type="SMART" id="SM00365">
    <property type="entry name" value="LRR_SD22"/>
    <property type="match status" value="9"/>
</dbReference>
<dbReference type="SUPFAM" id="SSF52058">
    <property type="entry name" value="L domain-like"/>
    <property type="match status" value="5"/>
</dbReference>
<dbReference type="Pfam" id="PF23598">
    <property type="entry name" value="LRR_14"/>
    <property type="match status" value="2"/>
</dbReference>
<dbReference type="InterPro" id="IPR032675">
    <property type="entry name" value="LRR_dom_sf"/>
</dbReference>
<evidence type="ECO:0000256" key="1">
    <source>
        <dbReference type="ARBA" id="ARBA00004167"/>
    </source>
</evidence>
<keyword evidence="13" id="KW-0325">Glycoprotein</keyword>
<dbReference type="STRING" id="1144750.SAMN05443431_103270"/>
<evidence type="ECO:0000256" key="5">
    <source>
        <dbReference type="ARBA" id="ARBA00022614"/>
    </source>
</evidence>
<dbReference type="Pfam" id="PF13585">
    <property type="entry name" value="CHU_C"/>
    <property type="match status" value="1"/>
</dbReference>
<dbReference type="InterPro" id="IPR026341">
    <property type="entry name" value="T9SS_type_B"/>
</dbReference>
<protein>
    <submittedName>
        <fullName evidence="16">Gliding motility-associated C-terminal domain-containing protein</fullName>
    </submittedName>
</protein>
<dbReference type="Pfam" id="PF13927">
    <property type="entry name" value="Ig_3"/>
    <property type="match status" value="1"/>
</dbReference>
<evidence type="ECO:0000256" key="9">
    <source>
        <dbReference type="ARBA" id="ARBA00022989"/>
    </source>
</evidence>
<dbReference type="InterPro" id="IPR003599">
    <property type="entry name" value="Ig_sub"/>
</dbReference>
<evidence type="ECO:0000256" key="10">
    <source>
        <dbReference type="ARBA" id="ARBA00023136"/>
    </source>
</evidence>
<evidence type="ECO:0000256" key="4">
    <source>
        <dbReference type="ARBA" id="ARBA00022553"/>
    </source>
</evidence>
<dbReference type="RefSeq" id="WP_090838861.1">
    <property type="nucleotide sequence ID" value="NZ_FORM01000003.1"/>
</dbReference>